<dbReference type="GeneID" id="64222558"/>
<feature type="transmembrane region" description="Helical" evidence="1">
    <location>
        <begin position="32"/>
        <end position="57"/>
    </location>
</feature>
<keyword evidence="1" id="KW-0472">Membrane</keyword>
<keyword evidence="1" id="KW-0812">Transmembrane</keyword>
<gene>
    <name evidence="2" type="primary">pgaD</name>
    <name evidence="2" type="ORF">J4G45_10765</name>
</gene>
<proteinExistence type="predicted"/>
<dbReference type="EMBL" id="CP071770">
    <property type="protein sequence ID" value="QTD61280.1"/>
    <property type="molecule type" value="Genomic_DNA"/>
</dbReference>
<keyword evidence="1" id="KW-1133">Transmembrane helix</keyword>
<dbReference type="Pfam" id="PF13994">
    <property type="entry name" value="PgaD"/>
    <property type="match status" value="1"/>
</dbReference>
<dbReference type="InterPro" id="IPR023829">
    <property type="entry name" value="PGA_PgaD"/>
</dbReference>
<dbReference type="RefSeq" id="WP_180043619.1">
    <property type="nucleotide sequence ID" value="NZ_CP071766.1"/>
</dbReference>
<organism evidence="2 3">
    <name type="scientific">Acinetobacter towneri</name>
    <dbReference type="NCBI Taxonomy" id="202956"/>
    <lineage>
        <taxon>Bacteria</taxon>
        <taxon>Pseudomonadati</taxon>
        <taxon>Pseudomonadota</taxon>
        <taxon>Gammaproteobacteria</taxon>
        <taxon>Moraxellales</taxon>
        <taxon>Moraxellaceae</taxon>
        <taxon>Acinetobacter</taxon>
    </lineage>
</organism>
<keyword evidence="3" id="KW-1185">Reference proteome</keyword>
<name>A0ABX7TC15_9GAMM</name>
<sequence length="177" mass="20541">MPKYEMIQDESQLEIPQYIDEPKYVRNKSAGYGLFFLGWLVWIWLFLPLITLLLWWYEGYTVYHHLIIGNGPDGPISLLHIALAIDIFILFLLVWASYNWIRFRNKERRHAPIPVTAEHMAKSFALQVTDIETLKQAKNVTLHYDEDGVLQQYAINQTLPVASVATGLNQVQPQAEN</sequence>
<evidence type="ECO:0000313" key="3">
    <source>
        <dbReference type="Proteomes" id="UP000663954"/>
    </source>
</evidence>
<evidence type="ECO:0000313" key="2">
    <source>
        <dbReference type="EMBL" id="QTD61280.1"/>
    </source>
</evidence>
<dbReference type="NCBIfam" id="TIGR03940">
    <property type="entry name" value="PGA_PgaD"/>
    <property type="match status" value="1"/>
</dbReference>
<reference evidence="2 3" key="1">
    <citation type="journal article" date="2020" name="Front. Cell. Infect. Microbiol.">
        <title>Characterization of Three Porcine Acinetobacter towneri Strains Co-Harboring tet(X3) and bla OXA-58.</title>
        <authorList>
            <person name="Ma J."/>
            <person name="Wang J."/>
            <person name="Feng J."/>
            <person name="Liu Y."/>
            <person name="Yang B."/>
            <person name="Li R."/>
            <person name="Bai L."/>
            <person name="He T."/>
            <person name="Wang X."/>
            <person name="Yang Z."/>
        </authorList>
    </citation>
    <scope>NUCLEOTIDE SEQUENCE [LARGE SCALE GENOMIC DNA]</scope>
    <source>
        <strain evidence="2 3">GX5</strain>
    </source>
</reference>
<dbReference type="Proteomes" id="UP000663954">
    <property type="component" value="Chromosome"/>
</dbReference>
<evidence type="ECO:0000256" key="1">
    <source>
        <dbReference type="SAM" id="Phobius"/>
    </source>
</evidence>
<accession>A0ABX7TC15</accession>
<protein>
    <submittedName>
        <fullName evidence="2">Poly-beta-1,6-N-acetyl-D-glucosamine biosynthesis protein PgaD</fullName>
    </submittedName>
</protein>
<feature type="transmembrane region" description="Helical" evidence="1">
    <location>
        <begin position="77"/>
        <end position="101"/>
    </location>
</feature>